<gene>
    <name evidence="2" type="ORF">EX30DRAFT_339724</name>
</gene>
<dbReference type="InParanoid" id="A0A4V3SJ27"/>
<accession>A0A4V3SJ27</accession>
<evidence type="ECO:0008006" key="4">
    <source>
        <dbReference type="Google" id="ProtNLM"/>
    </source>
</evidence>
<sequence>MRRLQLWLPIAWFWWFMVDAGTSQQTIFRTTFSCLWSYNSHHLSLIRRKRRDPHTHNLTSDEEVPRYISSLGMVLQGPQGGGADNPIRTRCNRNIASSTPALSDQWFLFPISLVTDLETLL</sequence>
<evidence type="ECO:0000313" key="2">
    <source>
        <dbReference type="EMBL" id="TGZ82445.1"/>
    </source>
</evidence>
<dbReference type="EMBL" id="ML220115">
    <property type="protein sequence ID" value="TGZ82445.1"/>
    <property type="molecule type" value="Genomic_DNA"/>
</dbReference>
<evidence type="ECO:0000313" key="3">
    <source>
        <dbReference type="Proteomes" id="UP000298138"/>
    </source>
</evidence>
<keyword evidence="3" id="KW-1185">Reference proteome</keyword>
<feature type="chain" id="PRO_5020468371" description="Secreted protein" evidence="1">
    <location>
        <begin position="21"/>
        <end position="121"/>
    </location>
</feature>
<keyword evidence="1" id="KW-0732">Signal</keyword>
<dbReference type="AlphaFoldDB" id="A0A4V3SJ27"/>
<proteinExistence type="predicted"/>
<reference evidence="2 3" key="1">
    <citation type="submission" date="2019-04" db="EMBL/GenBank/DDBJ databases">
        <title>Comparative genomics and transcriptomics to analyze fruiting body development in filamentous ascomycetes.</title>
        <authorList>
            <consortium name="DOE Joint Genome Institute"/>
            <person name="Lutkenhaus R."/>
            <person name="Traeger S."/>
            <person name="Breuer J."/>
            <person name="Kuo A."/>
            <person name="Lipzen A."/>
            <person name="Pangilinan J."/>
            <person name="Dilworth D."/>
            <person name="Sandor L."/>
            <person name="Poggeler S."/>
            <person name="Barry K."/>
            <person name="Grigoriev I.V."/>
            <person name="Nowrousian M."/>
        </authorList>
    </citation>
    <scope>NUCLEOTIDE SEQUENCE [LARGE SCALE GENOMIC DNA]</scope>
    <source>
        <strain evidence="2 3">CBS 389.68</strain>
    </source>
</reference>
<organism evidence="2 3">
    <name type="scientific">Ascodesmis nigricans</name>
    <dbReference type="NCBI Taxonomy" id="341454"/>
    <lineage>
        <taxon>Eukaryota</taxon>
        <taxon>Fungi</taxon>
        <taxon>Dikarya</taxon>
        <taxon>Ascomycota</taxon>
        <taxon>Pezizomycotina</taxon>
        <taxon>Pezizomycetes</taxon>
        <taxon>Pezizales</taxon>
        <taxon>Ascodesmidaceae</taxon>
        <taxon>Ascodesmis</taxon>
    </lineage>
</organism>
<feature type="signal peptide" evidence="1">
    <location>
        <begin position="1"/>
        <end position="20"/>
    </location>
</feature>
<dbReference type="Proteomes" id="UP000298138">
    <property type="component" value="Unassembled WGS sequence"/>
</dbReference>
<evidence type="ECO:0000256" key="1">
    <source>
        <dbReference type="SAM" id="SignalP"/>
    </source>
</evidence>
<name>A0A4V3SJ27_9PEZI</name>
<protein>
    <recommendedName>
        <fullName evidence="4">Secreted protein</fullName>
    </recommendedName>
</protein>